<protein>
    <recommendedName>
        <fullName evidence="3">Phage protein Gp19/Gp15/Gp42</fullName>
    </recommendedName>
</protein>
<organism evidence="1 2">
    <name type="scientific">Mogibacterium diversum</name>
    <dbReference type="NCBI Taxonomy" id="114527"/>
    <lineage>
        <taxon>Bacteria</taxon>
        <taxon>Bacillati</taxon>
        <taxon>Bacillota</taxon>
        <taxon>Clostridia</taxon>
        <taxon>Peptostreptococcales</taxon>
        <taxon>Anaerovoracaceae</taxon>
        <taxon>Mogibacterium</taxon>
    </lineage>
</organism>
<dbReference type="InterPro" id="IPR018963">
    <property type="entry name" value="Mycophage_D29_Gp19"/>
</dbReference>
<evidence type="ECO:0000313" key="1">
    <source>
        <dbReference type="EMBL" id="AVM48547.1"/>
    </source>
</evidence>
<dbReference type="Pfam" id="PF09355">
    <property type="entry name" value="Phage_Gp19"/>
    <property type="match status" value="1"/>
</dbReference>
<dbReference type="RefSeq" id="WP_106057602.1">
    <property type="nucleotide sequence ID" value="NZ_CP027228.1"/>
</dbReference>
<proteinExistence type="predicted"/>
<evidence type="ECO:0000313" key="2">
    <source>
        <dbReference type="Proteomes" id="UP000237883"/>
    </source>
</evidence>
<dbReference type="EMBL" id="CP027228">
    <property type="protein sequence ID" value="AVM48547.1"/>
    <property type="molecule type" value="Genomic_DNA"/>
</dbReference>
<keyword evidence="2" id="KW-1185">Reference proteome</keyword>
<accession>A0A2S0L5I8</accession>
<evidence type="ECO:0008006" key="3">
    <source>
        <dbReference type="Google" id="ProtNLM"/>
    </source>
</evidence>
<dbReference type="GeneID" id="78391946"/>
<name>A0A2S0L5I8_9FIRM</name>
<dbReference type="KEGG" id="mdv:C5Q96_06680"/>
<dbReference type="OrthoDB" id="2083202at2"/>
<reference evidence="2" key="1">
    <citation type="submission" date="2018-02" db="EMBL/GenBank/DDBJ databases">
        <authorList>
            <person name="Holder M.E."/>
            <person name="Ajami N.J."/>
            <person name="Petrosino J.F."/>
        </authorList>
    </citation>
    <scope>NUCLEOTIDE SEQUENCE [LARGE SCALE GENOMIC DNA]</scope>
    <source>
        <strain evidence="2">CCUG 47132</strain>
    </source>
</reference>
<dbReference type="Proteomes" id="UP000237883">
    <property type="component" value="Chromosome"/>
</dbReference>
<sequence>MSNYATLEDINKMWRKLLPNEQERAEALLPIVCDTLRHEASLTGKDLDKMIEASPILGSIAKSVTVDVITRMLLSSTKNEPMTQFSQSAMGYTTSGTYLVPGGGLFIKDAELSRLGLKRQRLGVIDIYGD</sequence>
<gene>
    <name evidence="1" type="ORF">C5Q96_06680</name>
</gene>
<dbReference type="AlphaFoldDB" id="A0A2S0L5I8"/>